<gene>
    <name evidence="3" type="ORF">HMPREF9098_0668</name>
</gene>
<reference evidence="3 4" key="1">
    <citation type="submission" date="2011-01" db="EMBL/GenBank/DDBJ databases">
        <authorList>
            <person name="Muzny D."/>
            <person name="Qin X."/>
            <person name="Deng J."/>
            <person name="Jiang H."/>
            <person name="Liu Y."/>
            <person name="Qu J."/>
            <person name="Song X.-Z."/>
            <person name="Zhang L."/>
            <person name="Thornton R."/>
            <person name="Coyle M."/>
            <person name="Francisco L."/>
            <person name="Jackson L."/>
            <person name="Javaid M."/>
            <person name="Korchina V."/>
            <person name="Kovar C."/>
            <person name="Mata R."/>
            <person name="Mathew T."/>
            <person name="Ngo R."/>
            <person name="Nguyen L."/>
            <person name="Nguyen N."/>
            <person name="Okwuonu G."/>
            <person name="Ongeri F."/>
            <person name="Pham C."/>
            <person name="Simmons D."/>
            <person name="Wilczek-Boney K."/>
            <person name="Hale W."/>
            <person name="Jakkamsetti A."/>
            <person name="Pham P."/>
            <person name="Ruth R."/>
            <person name="San Lucas F."/>
            <person name="Warren J."/>
            <person name="Zhang J."/>
            <person name="Zhao Z."/>
            <person name="Zhou C."/>
            <person name="Zhu D."/>
            <person name="Lee S."/>
            <person name="Bess C."/>
            <person name="Blankenburg K."/>
            <person name="Forbes L."/>
            <person name="Fu Q."/>
            <person name="Gubbala S."/>
            <person name="Hirani K."/>
            <person name="Jayaseelan J.C."/>
            <person name="Lara F."/>
            <person name="Munidasa M."/>
            <person name="Palculict T."/>
            <person name="Patil S."/>
            <person name="Pu L.-L."/>
            <person name="Saada N."/>
            <person name="Tang L."/>
            <person name="Weissenberger G."/>
            <person name="Zhu Y."/>
            <person name="Hemphill L."/>
            <person name="Shang Y."/>
            <person name="Youmans B."/>
            <person name="Ayvaz T."/>
            <person name="Ross M."/>
            <person name="Santibanez J."/>
            <person name="Aqrawi P."/>
            <person name="Gross S."/>
            <person name="Joshi V."/>
            <person name="Fowler G."/>
            <person name="Nazareth L."/>
            <person name="Reid J."/>
            <person name="Worley K."/>
            <person name="Petrosino J."/>
            <person name="Highlander S."/>
            <person name="Gibbs R."/>
        </authorList>
    </citation>
    <scope>NUCLEOTIDE SEQUENCE [LARGE SCALE GENOMIC DNA]</scope>
    <source>
        <strain evidence="3 4">ATCC 33394</strain>
    </source>
</reference>
<name>F0EXV8_9NEIS</name>
<dbReference type="HOGENOM" id="CLU_1813754_0_0_4"/>
<dbReference type="AlphaFoldDB" id="F0EXV8"/>
<keyword evidence="4" id="KW-1185">Reference proteome</keyword>
<comment type="caution">
    <text evidence="3">The sequence shown here is derived from an EMBL/GenBank/DDBJ whole genome shotgun (WGS) entry which is preliminary data.</text>
</comment>
<dbReference type="RefSeq" id="WP_003781855.1">
    <property type="nucleotide sequence ID" value="NZ_GL870929.1"/>
</dbReference>
<evidence type="ECO:0000313" key="3">
    <source>
        <dbReference type="EMBL" id="EGC17857.1"/>
    </source>
</evidence>
<evidence type="ECO:0000313" key="4">
    <source>
        <dbReference type="Proteomes" id="UP000004088"/>
    </source>
</evidence>
<feature type="transmembrane region" description="Helical" evidence="2">
    <location>
        <begin position="40"/>
        <end position="58"/>
    </location>
</feature>
<sequence length="158" mass="17609">MADQEHEKQPAPPAEADGKSSLHNEAEAERLAKSAAKRRTLINWMRVIALLFAGFFFLSQCGMSKHQAIAKIVESCIQNVPAAPKWQADLKQRGLQDPDGKLVAQYCVCMWKEPLNRLGVNQIRSFAKISSEERLRLLGGEEAFTARDTQCIADLKAD</sequence>
<protein>
    <submittedName>
        <fullName evidence="3">Uncharacterized protein</fullName>
    </submittedName>
</protein>
<keyword evidence="2" id="KW-1133">Transmembrane helix</keyword>
<evidence type="ECO:0000256" key="1">
    <source>
        <dbReference type="SAM" id="MobiDB-lite"/>
    </source>
</evidence>
<accession>F0EXV8</accession>
<proteinExistence type="predicted"/>
<evidence type="ECO:0000256" key="2">
    <source>
        <dbReference type="SAM" id="Phobius"/>
    </source>
</evidence>
<feature type="region of interest" description="Disordered" evidence="1">
    <location>
        <begin position="1"/>
        <end position="28"/>
    </location>
</feature>
<organism evidence="3 4">
    <name type="scientific">Kingella denitrificans ATCC 33394</name>
    <dbReference type="NCBI Taxonomy" id="888741"/>
    <lineage>
        <taxon>Bacteria</taxon>
        <taxon>Pseudomonadati</taxon>
        <taxon>Pseudomonadota</taxon>
        <taxon>Betaproteobacteria</taxon>
        <taxon>Neisseriales</taxon>
        <taxon>Neisseriaceae</taxon>
        <taxon>Kingella</taxon>
    </lineage>
</organism>
<dbReference type="STRING" id="888741.HMPREF9098_0668"/>
<dbReference type="Proteomes" id="UP000004088">
    <property type="component" value="Unassembled WGS sequence"/>
</dbReference>
<dbReference type="EMBL" id="AEWV01000013">
    <property type="protein sequence ID" value="EGC17857.1"/>
    <property type="molecule type" value="Genomic_DNA"/>
</dbReference>
<keyword evidence="2" id="KW-0472">Membrane</keyword>
<keyword evidence="2" id="KW-0812">Transmembrane</keyword>
<feature type="compositionally biased region" description="Basic and acidic residues" evidence="1">
    <location>
        <begin position="16"/>
        <end position="28"/>
    </location>
</feature>